<accession>A0A2P7AQ45</accession>
<dbReference type="Pfam" id="PF13610">
    <property type="entry name" value="DDE_Tnp_IS240"/>
    <property type="match status" value="1"/>
</dbReference>
<feature type="region of interest" description="Disordered" evidence="1">
    <location>
        <begin position="60"/>
        <end position="80"/>
    </location>
</feature>
<dbReference type="AlphaFoldDB" id="A0A2P7AQ45"/>
<evidence type="ECO:0000259" key="2">
    <source>
        <dbReference type="Pfam" id="PF13610"/>
    </source>
</evidence>
<dbReference type="PANTHER" id="PTHR35528">
    <property type="entry name" value="BLL1675 PROTEIN"/>
    <property type="match status" value="1"/>
</dbReference>
<evidence type="ECO:0000256" key="1">
    <source>
        <dbReference type="SAM" id="MobiDB-lite"/>
    </source>
</evidence>
<dbReference type="PANTHER" id="PTHR35528:SF3">
    <property type="entry name" value="BLL1675 PROTEIN"/>
    <property type="match status" value="1"/>
</dbReference>
<feature type="compositionally biased region" description="Polar residues" evidence="1">
    <location>
        <begin position="60"/>
        <end position="74"/>
    </location>
</feature>
<evidence type="ECO:0000313" key="4">
    <source>
        <dbReference type="Proteomes" id="UP000241764"/>
    </source>
</evidence>
<organism evidence="3 4">
    <name type="scientific">Phyllobacterium sophorae</name>
    <dbReference type="NCBI Taxonomy" id="1520277"/>
    <lineage>
        <taxon>Bacteria</taxon>
        <taxon>Pseudomonadati</taxon>
        <taxon>Pseudomonadota</taxon>
        <taxon>Alphaproteobacteria</taxon>
        <taxon>Hyphomicrobiales</taxon>
        <taxon>Phyllobacteriaceae</taxon>
        <taxon>Phyllobacterium</taxon>
    </lineage>
</organism>
<name>A0A2P7AQ45_9HYPH</name>
<reference evidence="4" key="1">
    <citation type="submission" date="2017-11" db="EMBL/GenBank/DDBJ databases">
        <authorList>
            <person name="Kuznetsova I."/>
            <person name="Sazanova A."/>
            <person name="Chirak E."/>
            <person name="Safronova V."/>
            <person name="Willems A."/>
        </authorList>
    </citation>
    <scope>NUCLEOTIDE SEQUENCE [LARGE SCALE GENOMIC DNA]</scope>
    <source>
        <strain evidence="4">CCBAU 03422</strain>
    </source>
</reference>
<dbReference type="Proteomes" id="UP000241764">
    <property type="component" value="Unassembled WGS sequence"/>
</dbReference>
<dbReference type="InterPro" id="IPR032874">
    <property type="entry name" value="DDE_dom"/>
</dbReference>
<keyword evidence="4" id="KW-1185">Reference proteome</keyword>
<dbReference type="OrthoDB" id="4315389at2"/>
<sequence>MVVAAVDQDQYVLEEIVQTRRNTQAAKRLLVRLLKKQGLAPNHITTDKLRSYGAAKLRSCQNSSIAPSGSQQPGADSHVPLRNKERMMQGFRSPGGVKLRLHQSAISSSHRNGRAGQATAC</sequence>
<dbReference type="InterPro" id="IPR052183">
    <property type="entry name" value="IS_Transposase"/>
</dbReference>
<comment type="caution">
    <text evidence="3">The sequence shown here is derived from an EMBL/GenBank/DDBJ whole genome shotgun (WGS) entry which is preliminary data.</text>
</comment>
<proteinExistence type="predicted"/>
<protein>
    <recommendedName>
        <fullName evidence="2">DDE domain-containing protein</fullName>
    </recommendedName>
</protein>
<feature type="domain" description="DDE" evidence="2">
    <location>
        <begin position="4"/>
        <end position="94"/>
    </location>
</feature>
<evidence type="ECO:0000313" key="3">
    <source>
        <dbReference type="EMBL" id="PSH56345.1"/>
    </source>
</evidence>
<gene>
    <name evidence="3" type="ORF">CU103_29995</name>
</gene>
<dbReference type="EMBL" id="PGGM01000024">
    <property type="protein sequence ID" value="PSH56345.1"/>
    <property type="molecule type" value="Genomic_DNA"/>
</dbReference>